<keyword evidence="5" id="KW-1185">Reference proteome</keyword>
<dbReference type="PANTHER" id="PTHR45138:SF24">
    <property type="entry name" value="DIGUANYLATE CYCLASE DGCC-RELATED"/>
    <property type="match status" value="1"/>
</dbReference>
<comment type="caution">
    <text evidence="4">The sequence shown here is derived from an EMBL/GenBank/DDBJ whole genome shotgun (WGS) entry which is preliminary data.</text>
</comment>
<dbReference type="NCBIfam" id="TIGR00254">
    <property type="entry name" value="GGDEF"/>
    <property type="match status" value="1"/>
</dbReference>
<keyword evidence="2" id="KW-0812">Transmembrane</keyword>
<dbReference type="SMART" id="SM00267">
    <property type="entry name" value="GGDEF"/>
    <property type="match status" value="1"/>
</dbReference>
<dbReference type="InterPro" id="IPR029787">
    <property type="entry name" value="Nucleotide_cyclase"/>
</dbReference>
<evidence type="ECO:0000313" key="4">
    <source>
        <dbReference type="EMBL" id="MCW7753994.1"/>
    </source>
</evidence>
<dbReference type="PROSITE" id="PS50887">
    <property type="entry name" value="GGDEF"/>
    <property type="match status" value="1"/>
</dbReference>
<dbReference type="EC" id="2.7.7.65" evidence="1"/>
<organism evidence="4 5">
    <name type="scientific">Desulfobotulus pelophilus</name>
    <dbReference type="NCBI Taxonomy" id="2823377"/>
    <lineage>
        <taxon>Bacteria</taxon>
        <taxon>Pseudomonadati</taxon>
        <taxon>Thermodesulfobacteriota</taxon>
        <taxon>Desulfobacteria</taxon>
        <taxon>Desulfobacterales</taxon>
        <taxon>Desulfobacteraceae</taxon>
        <taxon>Desulfobotulus</taxon>
    </lineage>
</organism>
<dbReference type="EMBL" id="JAPFPW010000008">
    <property type="protein sequence ID" value="MCW7753994.1"/>
    <property type="molecule type" value="Genomic_DNA"/>
</dbReference>
<feature type="transmembrane region" description="Helical" evidence="2">
    <location>
        <begin position="325"/>
        <end position="345"/>
    </location>
</feature>
<evidence type="ECO:0000256" key="2">
    <source>
        <dbReference type="SAM" id="Phobius"/>
    </source>
</evidence>
<keyword evidence="2" id="KW-1133">Transmembrane helix</keyword>
<dbReference type="Proteomes" id="UP001209681">
    <property type="component" value="Unassembled WGS sequence"/>
</dbReference>
<evidence type="ECO:0000259" key="3">
    <source>
        <dbReference type="PROSITE" id="PS50887"/>
    </source>
</evidence>
<dbReference type="Pfam" id="PF00990">
    <property type="entry name" value="GGDEF"/>
    <property type="match status" value="1"/>
</dbReference>
<reference evidence="4 5" key="1">
    <citation type="submission" date="2022-11" db="EMBL/GenBank/DDBJ databases">
        <title>Desulfobotulus tamanensis H1 sp. nov. - anaerobic, alkaliphilic, sulphate reducing bacterium isolated from terrestrial mud volcano.</title>
        <authorList>
            <person name="Frolova A."/>
            <person name="Merkel A.Y."/>
            <person name="Slobodkin A.I."/>
        </authorList>
    </citation>
    <scope>NUCLEOTIDE SEQUENCE [LARGE SCALE GENOMIC DNA]</scope>
    <source>
        <strain evidence="4 5">H1</strain>
    </source>
</reference>
<dbReference type="Gene3D" id="3.30.70.270">
    <property type="match status" value="1"/>
</dbReference>
<dbReference type="SUPFAM" id="SSF55073">
    <property type="entry name" value="Nucleotide cyclase"/>
    <property type="match status" value="1"/>
</dbReference>
<evidence type="ECO:0000313" key="5">
    <source>
        <dbReference type="Proteomes" id="UP001209681"/>
    </source>
</evidence>
<proteinExistence type="predicted"/>
<dbReference type="CDD" id="cd01949">
    <property type="entry name" value="GGDEF"/>
    <property type="match status" value="1"/>
</dbReference>
<keyword evidence="2" id="KW-0472">Membrane</keyword>
<gene>
    <name evidence="4" type="ORF">OOT00_08345</name>
</gene>
<dbReference type="InterPro" id="IPR043128">
    <property type="entry name" value="Rev_trsase/Diguanyl_cyclase"/>
</dbReference>
<accession>A0ABT3N963</accession>
<sequence length="667" mass="74535">MFSFSGITDRILVGIAALSLIAFTIGGMAFVNFAHVRSHADRLMQESLPQWAIAHGVHQEVAQTGFFMLRYVLHGELFYWEEAMLSTERCLLTLERGRQLAEDKKLQPFSQQLHRMTPVLFGYQEALHQLREAMETIESQHGAVQEASLVFMENMEGYLAMQWVDMGRQTEAVFAGLPLMRGELDLAGEEELAIRQHRLQAGMRILDMGRQIDAGLWQAELSRSRSQQEFILHQIGELQQHMAALVMVTRQPQNMAQLRAAMGSLEDTVRVIRVLVKVREEADKVHRDHSKAYETLSDLAKNIASKAHDSAMDGGSRTRAIAERFVFFLVPLALAGIGILLLLYAQVASLERQTLEMNQITKLAARLKKAGSEQEATACVLEACRRIFPKDSGMLILTDPSGNPVVSRGWGTKTEPPCPSVGGADPARKGGFSIFLPSHEERKVFLDIRFHASLLFPGQRRAAHKALARTVVDHFAASLHAMYLMGRLHRESITDALTGLYNRRYMEETLRREFFRCERKGSCLSLLLLDADHFKKVNDTHGHDVGDRVLIHLARLLKEDVRAEDVACRIGGEEFLLIMPGLCPEAAMKRAEAIRRKVAASVTYTDDGEGISLTVSLGLAVYPEDGKSPEVLIQAADRGLYAAKSAGRNRVCRHPRESGCAREKSTM</sequence>
<feature type="domain" description="GGDEF" evidence="3">
    <location>
        <begin position="522"/>
        <end position="656"/>
    </location>
</feature>
<dbReference type="PANTHER" id="PTHR45138">
    <property type="entry name" value="REGULATORY COMPONENTS OF SENSORY TRANSDUCTION SYSTEM"/>
    <property type="match status" value="1"/>
</dbReference>
<protein>
    <recommendedName>
        <fullName evidence="1">diguanylate cyclase</fullName>
        <ecNumber evidence="1">2.7.7.65</ecNumber>
    </recommendedName>
</protein>
<dbReference type="InterPro" id="IPR000160">
    <property type="entry name" value="GGDEF_dom"/>
</dbReference>
<dbReference type="InterPro" id="IPR050469">
    <property type="entry name" value="Diguanylate_Cyclase"/>
</dbReference>
<feature type="transmembrane region" description="Helical" evidence="2">
    <location>
        <begin position="12"/>
        <end position="34"/>
    </location>
</feature>
<evidence type="ECO:0000256" key="1">
    <source>
        <dbReference type="ARBA" id="ARBA00012528"/>
    </source>
</evidence>
<name>A0ABT3N963_9BACT</name>